<dbReference type="EMBL" id="JAVRQU010000029">
    <property type="protein sequence ID" value="KAK5689699.1"/>
    <property type="molecule type" value="Genomic_DNA"/>
</dbReference>
<protein>
    <recommendedName>
        <fullName evidence="1">Heterokaryon incompatibility domain-containing protein</fullName>
    </recommendedName>
</protein>
<dbReference type="Pfam" id="PF26639">
    <property type="entry name" value="Het-6_barrel"/>
    <property type="match status" value="1"/>
</dbReference>
<dbReference type="AlphaFoldDB" id="A0AAN7VWF4"/>
<dbReference type="InterPro" id="IPR052895">
    <property type="entry name" value="HetReg/Transcr_Mod"/>
</dbReference>
<evidence type="ECO:0000313" key="2">
    <source>
        <dbReference type="EMBL" id="KAK5689699.1"/>
    </source>
</evidence>
<dbReference type="Pfam" id="PF06985">
    <property type="entry name" value="HET"/>
    <property type="match status" value="1"/>
</dbReference>
<dbReference type="Proteomes" id="UP001310594">
    <property type="component" value="Unassembled WGS sequence"/>
</dbReference>
<feature type="domain" description="Heterokaryon incompatibility" evidence="1">
    <location>
        <begin position="51"/>
        <end position="267"/>
    </location>
</feature>
<dbReference type="PANTHER" id="PTHR24148">
    <property type="entry name" value="ANKYRIN REPEAT DOMAIN-CONTAINING PROTEIN 39 HOMOLOG-RELATED"/>
    <property type="match status" value="1"/>
</dbReference>
<dbReference type="PANTHER" id="PTHR24148:SF73">
    <property type="entry name" value="HET DOMAIN PROTEIN (AFU_ORTHOLOGUE AFUA_8G01020)"/>
    <property type="match status" value="1"/>
</dbReference>
<evidence type="ECO:0000259" key="1">
    <source>
        <dbReference type="Pfam" id="PF06985"/>
    </source>
</evidence>
<gene>
    <name evidence="2" type="ORF">LTR97_012698</name>
</gene>
<name>A0AAN7VWF4_9PEZI</name>
<organism evidence="2 3">
    <name type="scientific">Elasticomyces elasticus</name>
    <dbReference type="NCBI Taxonomy" id="574655"/>
    <lineage>
        <taxon>Eukaryota</taxon>
        <taxon>Fungi</taxon>
        <taxon>Dikarya</taxon>
        <taxon>Ascomycota</taxon>
        <taxon>Pezizomycotina</taxon>
        <taxon>Dothideomycetes</taxon>
        <taxon>Dothideomycetidae</taxon>
        <taxon>Mycosphaerellales</taxon>
        <taxon>Teratosphaeriaceae</taxon>
        <taxon>Elasticomyces</taxon>
    </lineage>
</organism>
<accession>A0AAN7VWF4</accession>
<reference evidence="2" key="1">
    <citation type="submission" date="2023-08" db="EMBL/GenBank/DDBJ databases">
        <title>Black Yeasts Isolated from many extreme environments.</title>
        <authorList>
            <person name="Coleine C."/>
            <person name="Stajich J.E."/>
            <person name="Selbmann L."/>
        </authorList>
    </citation>
    <scope>NUCLEOTIDE SEQUENCE</scope>
    <source>
        <strain evidence="2">CCFEE 5810</strain>
    </source>
</reference>
<sequence length="683" mass="77431">MADTAKPPSFYQPLDASKRDIRVLHLLPAHDLDAPICVEVKTVSPQDEPYYEALSYTWGDAGNTTEIWIRNAQTSSLKRSSDTESSFTSSTDAPRDSIQIPVTVSLYSALRRLRWSCRTRVVWADALSVNQDDLTEKSQQVSMMGDIYQAARSVKIWLGEDQNPRTKRWRDLALRGYCWNASSKVDDLLIPPRDLWSVADMSPATIHGWQATCISEYREDMDMLGLEQEGWQPKAMDADVEITVIMVKALHDVFSRPWFTRLWVVQEVTLAKRAEFLIGSSVLPFRQIAAASKKIVFMRPGWLDRVERFAHLVYQLGDKGLFLLPLLEQVSGIVSLRQKEQKLSERYMATELAVRAHVATNHPPLINFKLPLQSPFKISPPDHVALMTLSSCEHQDCTDPRDRIYALLTVISLRPHVQVDYTKTVEEVYVDAATALLKNNANLSDVLHYASQFPATADGMPSWVPDWRSTRRPRGWLSVPKFYNASSPHDALARGSRLEVKALRIDRLAACLLAQTPVTSLQQKLQLWRHWLGNESGEAFWRVVMLDAWDYGRRRLTTQDCTVLEETFQRDVDGNLIHPDSALEWGKYGCTELNGSIHRPCRTDRGHVGAIGSRGDIGDEVYIIAGCRMPVILRPATSHGPKHYRFIELCYIHGVMDGEAVSDAMRAQSKEEPIDVFEDVFLV</sequence>
<proteinExistence type="predicted"/>
<comment type="caution">
    <text evidence="2">The sequence shown here is derived from an EMBL/GenBank/DDBJ whole genome shotgun (WGS) entry which is preliminary data.</text>
</comment>
<evidence type="ECO:0000313" key="3">
    <source>
        <dbReference type="Proteomes" id="UP001310594"/>
    </source>
</evidence>
<dbReference type="InterPro" id="IPR010730">
    <property type="entry name" value="HET"/>
</dbReference>